<dbReference type="PANTHER" id="PTHR23514:SF16">
    <property type="entry name" value="TRANSPORTER, PUTATIVE (AFU_ORTHOLOGUE AFUA_2G17270)-RELATED"/>
    <property type="match status" value="1"/>
</dbReference>
<protein>
    <submittedName>
        <fullName evidence="8">Major facilitator superfamily domain-containing protein</fullName>
    </submittedName>
</protein>
<comment type="subcellular location">
    <subcellularLocation>
        <location evidence="1">Membrane</location>
        <topology evidence="1">Multi-pass membrane protein</topology>
    </subcellularLocation>
</comment>
<reference evidence="8" key="1">
    <citation type="journal article" date="2023" name="Mol. Phylogenet. Evol.">
        <title>Genome-scale phylogeny and comparative genomics of the fungal order Sordariales.</title>
        <authorList>
            <person name="Hensen N."/>
            <person name="Bonometti L."/>
            <person name="Westerberg I."/>
            <person name="Brannstrom I.O."/>
            <person name="Guillou S."/>
            <person name="Cros-Aarteil S."/>
            <person name="Calhoun S."/>
            <person name="Haridas S."/>
            <person name="Kuo A."/>
            <person name="Mondo S."/>
            <person name="Pangilinan J."/>
            <person name="Riley R."/>
            <person name="LaButti K."/>
            <person name="Andreopoulos B."/>
            <person name="Lipzen A."/>
            <person name="Chen C."/>
            <person name="Yan M."/>
            <person name="Daum C."/>
            <person name="Ng V."/>
            <person name="Clum A."/>
            <person name="Steindorff A."/>
            <person name="Ohm R.A."/>
            <person name="Martin F."/>
            <person name="Silar P."/>
            <person name="Natvig D.O."/>
            <person name="Lalanne C."/>
            <person name="Gautier V."/>
            <person name="Ament-Velasquez S.L."/>
            <person name="Kruys A."/>
            <person name="Hutchinson M.I."/>
            <person name="Powell A.J."/>
            <person name="Barry K."/>
            <person name="Miller A.N."/>
            <person name="Grigoriev I.V."/>
            <person name="Debuchy R."/>
            <person name="Gladieux P."/>
            <person name="Hiltunen Thoren M."/>
            <person name="Johannesson H."/>
        </authorList>
    </citation>
    <scope>NUCLEOTIDE SEQUENCE</scope>
    <source>
        <strain evidence="8">CBS 958.72</strain>
    </source>
</reference>
<evidence type="ECO:0000259" key="7">
    <source>
        <dbReference type="PROSITE" id="PS50850"/>
    </source>
</evidence>
<keyword evidence="2 6" id="KW-0812">Transmembrane</keyword>
<evidence type="ECO:0000256" key="5">
    <source>
        <dbReference type="SAM" id="MobiDB-lite"/>
    </source>
</evidence>
<feature type="region of interest" description="Disordered" evidence="5">
    <location>
        <begin position="1"/>
        <end position="20"/>
    </location>
</feature>
<dbReference type="GO" id="GO:0022857">
    <property type="term" value="F:transmembrane transporter activity"/>
    <property type="evidence" value="ECO:0007669"/>
    <property type="project" value="InterPro"/>
</dbReference>
<dbReference type="Proteomes" id="UP001287356">
    <property type="component" value="Unassembled WGS sequence"/>
</dbReference>
<feature type="transmembrane region" description="Helical" evidence="6">
    <location>
        <begin position="67"/>
        <end position="91"/>
    </location>
</feature>
<evidence type="ECO:0000313" key="8">
    <source>
        <dbReference type="EMBL" id="KAK3369528.1"/>
    </source>
</evidence>
<dbReference type="Gene3D" id="1.20.1250.20">
    <property type="entry name" value="MFS general substrate transporter like domains"/>
    <property type="match status" value="2"/>
</dbReference>
<gene>
    <name evidence="8" type="ORF">B0T24DRAFT_361640</name>
</gene>
<feature type="transmembrane region" description="Helical" evidence="6">
    <location>
        <begin position="233"/>
        <end position="254"/>
    </location>
</feature>
<feature type="transmembrane region" description="Helical" evidence="6">
    <location>
        <begin position="420"/>
        <end position="439"/>
    </location>
</feature>
<dbReference type="SUPFAM" id="SSF103473">
    <property type="entry name" value="MFS general substrate transporter"/>
    <property type="match status" value="1"/>
</dbReference>
<feature type="transmembrane region" description="Helical" evidence="6">
    <location>
        <begin position="97"/>
        <end position="115"/>
    </location>
</feature>
<dbReference type="FunFam" id="1.20.1250.20:FF:000286">
    <property type="entry name" value="MFS efflux transporter"/>
    <property type="match status" value="1"/>
</dbReference>
<feature type="transmembrane region" description="Helical" evidence="6">
    <location>
        <begin position="330"/>
        <end position="351"/>
    </location>
</feature>
<proteinExistence type="predicted"/>
<feature type="transmembrane region" description="Helical" evidence="6">
    <location>
        <begin position="387"/>
        <end position="408"/>
    </location>
</feature>
<evidence type="ECO:0000256" key="2">
    <source>
        <dbReference type="ARBA" id="ARBA00022692"/>
    </source>
</evidence>
<dbReference type="Pfam" id="PF07690">
    <property type="entry name" value="MFS_1"/>
    <property type="match status" value="1"/>
</dbReference>
<feature type="transmembrane region" description="Helical" evidence="6">
    <location>
        <begin position="192"/>
        <end position="213"/>
    </location>
</feature>
<dbReference type="InterPro" id="IPR051788">
    <property type="entry name" value="MFS_Transporter"/>
</dbReference>
<dbReference type="InterPro" id="IPR011701">
    <property type="entry name" value="MFS"/>
</dbReference>
<comment type="caution">
    <text evidence="8">The sequence shown here is derived from an EMBL/GenBank/DDBJ whole genome shotgun (WGS) entry which is preliminary data.</text>
</comment>
<dbReference type="AlphaFoldDB" id="A0AAE0K3M9"/>
<evidence type="ECO:0000256" key="1">
    <source>
        <dbReference type="ARBA" id="ARBA00004141"/>
    </source>
</evidence>
<feature type="transmembrane region" description="Helical" evidence="6">
    <location>
        <begin position="451"/>
        <end position="470"/>
    </location>
</feature>
<keyword evidence="9" id="KW-1185">Reference proteome</keyword>
<accession>A0AAE0K3M9</accession>
<organism evidence="8 9">
    <name type="scientific">Lasiosphaeria ovina</name>
    <dbReference type="NCBI Taxonomy" id="92902"/>
    <lineage>
        <taxon>Eukaryota</taxon>
        <taxon>Fungi</taxon>
        <taxon>Dikarya</taxon>
        <taxon>Ascomycota</taxon>
        <taxon>Pezizomycotina</taxon>
        <taxon>Sordariomycetes</taxon>
        <taxon>Sordariomycetidae</taxon>
        <taxon>Sordariales</taxon>
        <taxon>Lasiosphaeriaceae</taxon>
        <taxon>Lasiosphaeria</taxon>
    </lineage>
</organism>
<name>A0AAE0K3M9_9PEZI</name>
<dbReference type="PANTHER" id="PTHR23514">
    <property type="entry name" value="BYPASS OF STOP CODON PROTEIN 6"/>
    <property type="match status" value="1"/>
</dbReference>
<keyword evidence="4 6" id="KW-0472">Membrane</keyword>
<sequence length="478" mass="50421">MSAATTTTTMTATPVTAPAHAEVNDHVAPRACLNDRGTMLRSPLEVDDTGAMSAQPRTADKTMPFKLASAGFSFFAAGVNDGSLGALIPYVIRDYSITTAIVSALYAASFAGWLTAALTNTHLTQRLGLGTMLALGAMLQAAAQALRTWPPAPPFGVYVATFALTSLGQAYQDTHVNTFVAGSSSAAGAHRWLGFIHAAYMAGCLAGPFASSAIASTSGSASGSAEAAPSRWWLFYTVPLGLGLANLGLVFAAFRDSLHFRWRRQTDLSVPEDGGRETGDGPSATAMVRRTLSTPSVWLLSLFFFCYLGFGVTAGGWVVEYLVDVRNGDLAHVGYVPAGFSGGCLLGRIVLPEPTHRYGERRMVFLYCVCCLVFQLVFWLVPNIIAASVAISLLGFFSGPFFATAISVGSRLFPPDINATAISFVFVFAQVGGSLFPIVTGVLGSHLGVGVMQPVLVGLIVVTTVSWLLVPRPPKEKQ</sequence>
<evidence type="ECO:0000256" key="3">
    <source>
        <dbReference type="ARBA" id="ARBA00022989"/>
    </source>
</evidence>
<dbReference type="PROSITE" id="PS50850">
    <property type="entry name" value="MFS"/>
    <property type="match status" value="1"/>
</dbReference>
<dbReference type="InterPro" id="IPR036259">
    <property type="entry name" value="MFS_trans_sf"/>
</dbReference>
<evidence type="ECO:0000256" key="6">
    <source>
        <dbReference type="SAM" id="Phobius"/>
    </source>
</evidence>
<dbReference type="EMBL" id="JAULSN010000006">
    <property type="protein sequence ID" value="KAK3369528.1"/>
    <property type="molecule type" value="Genomic_DNA"/>
</dbReference>
<feature type="domain" description="Major facilitator superfamily (MFS) profile" evidence="7">
    <location>
        <begin position="66"/>
        <end position="474"/>
    </location>
</feature>
<keyword evidence="3 6" id="KW-1133">Transmembrane helix</keyword>
<dbReference type="GO" id="GO:0016020">
    <property type="term" value="C:membrane"/>
    <property type="evidence" value="ECO:0007669"/>
    <property type="project" value="UniProtKB-SubCell"/>
</dbReference>
<reference evidence="8" key="2">
    <citation type="submission" date="2023-06" db="EMBL/GenBank/DDBJ databases">
        <authorList>
            <consortium name="Lawrence Berkeley National Laboratory"/>
            <person name="Haridas S."/>
            <person name="Hensen N."/>
            <person name="Bonometti L."/>
            <person name="Westerberg I."/>
            <person name="Brannstrom I.O."/>
            <person name="Guillou S."/>
            <person name="Cros-Aarteil S."/>
            <person name="Calhoun S."/>
            <person name="Kuo A."/>
            <person name="Mondo S."/>
            <person name="Pangilinan J."/>
            <person name="Riley R."/>
            <person name="Labutti K."/>
            <person name="Andreopoulos B."/>
            <person name="Lipzen A."/>
            <person name="Chen C."/>
            <person name="Yanf M."/>
            <person name="Daum C."/>
            <person name="Ng V."/>
            <person name="Clum A."/>
            <person name="Steindorff A."/>
            <person name="Ohm R."/>
            <person name="Martin F."/>
            <person name="Silar P."/>
            <person name="Natvig D."/>
            <person name="Lalanne C."/>
            <person name="Gautier V."/>
            <person name="Ament-Velasquez S.L."/>
            <person name="Kruys A."/>
            <person name="Hutchinson M.I."/>
            <person name="Powell A.J."/>
            <person name="Barry K."/>
            <person name="Miller A.N."/>
            <person name="Grigoriev I.V."/>
            <person name="Debuchy R."/>
            <person name="Gladieux P."/>
            <person name="Thoren M.H."/>
            <person name="Johannesson H."/>
        </authorList>
    </citation>
    <scope>NUCLEOTIDE SEQUENCE</scope>
    <source>
        <strain evidence="8">CBS 958.72</strain>
    </source>
</reference>
<evidence type="ECO:0000313" key="9">
    <source>
        <dbReference type="Proteomes" id="UP001287356"/>
    </source>
</evidence>
<feature type="transmembrane region" description="Helical" evidence="6">
    <location>
        <begin position="297"/>
        <end position="318"/>
    </location>
</feature>
<evidence type="ECO:0000256" key="4">
    <source>
        <dbReference type="ARBA" id="ARBA00023136"/>
    </source>
</evidence>
<dbReference type="InterPro" id="IPR020846">
    <property type="entry name" value="MFS_dom"/>
</dbReference>
<feature type="transmembrane region" description="Helical" evidence="6">
    <location>
        <begin position="363"/>
        <end position="381"/>
    </location>
</feature>